<feature type="region of interest" description="Disordered" evidence="1">
    <location>
        <begin position="27"/>
        <end position="46"/>
    </location>
</feature>
<evidence type="ECO:0000313" key="2">
    <source>
        <dbReference type="EMBL" id="KAK5086315.1"/>
    </source>
</evidence>
<evidence type="ECO:0000313" key="3">
    <source>
        <dbReference type="Proteomes" id="UP001309876"/>
    </source>
</evidence>
<sequence length="294" mass="31434">MSGFTTAVSSPHAQKIVDNRGSMVTKTVTRNQPQASSPTAPRLSYSSLNNPFPSPQEFEFAKQIHDSVPASPATPVVGNGEQRGDIDSEFDIIDAYSGGEPSGTAGEVSEKNSACSLVLRHPLHTFILPLLCSSCETQRLQNIARFEALTIKESIDRDVRKSDLLGGVIDAERKKIARKSTGKGKLIPLICVEEGRIRRREVRKSTLRQIELDLGGESVVGEEHKEDQEVSSPQKDGDATSEMQKSASETEAVTASSGSASKEGKVTSSDGTEQKSHTRNASVTPAATPAPSSS</sequence>
<dbReference type="Proteomes" id="UP001309876">
    <property type="component" value="Unassembled WGS sequence"/>
</dbReference>
<keyword evidence="3" id="KW-1185">Reference proteome</keyword>
<dbReference type="AlphaFoldDB" id="A0AAN7T089"/>
<feature type="compositionally biased region" description="Low complexity" evidence="1">
    <location>
        <begin position="246"/>
        <end position="261"/>
    </location>
</feature>
<feature type="region of interest" description="Disordered" evidence="1">
    <location>
        <begin position="218"/>
        <end position="294"/>
    </location>
</feature>
<name>A0AAN7T089_9EURO</name>
<feature type="compositionally biased region" description="Low complexity" evidence="1">
    <location>
        <begin position="281"/>
        <end position="294"/>
    </location>
</feature>
<organism evidence="2 3">
    <name type="scientific">Lithohypha guttulata</name>
    <dbReference type="NCBI Taxonomy" id="1690604"/>
    <lineage>
        <taxon>Eukaryota</taxon>
        <taxon>Fungi</taxon>
        <taxon>Dikarya</taxon>
        <taxon>Ascomycota</taxon>
        <taxon>Pezizomycotina</taxon>
        <taxon>Eurotiomycetes</taxon>
        <taxon>Chaetothyriomycetidae</taxon>
        <taxon>Chaetothyriales</taxon>
        <taxon>Trichomeriaceae</taxon>
        <taxon>Lithohypha</taxon>
    </lineage>
</organism>
<evidence type="ECO:0000256" key="1">
    <source>
        <dbReference type="SAM" id="MobiDB-lite"/>
    </source>
</evidence>
<gene>
    <name evidence="2" type="ORF">LTR05_003483</name>
</gene>
<protein>
    <submittedName>
        <fullName evidence="2">Uncharacterized protein</fullName>
    </submittedName>
</protein>
<reference evidence="2 3" key="1">
    <citation type="submission" date="2023-08" db="EMBL/GenBank/DDBJ databases">
        <title>Black Yeasts Isolated from many extreme environments.</title>
        <authorList>
            <person name="Coleine C."/>
            <person name="Stajich J.E."/>
            <person name="Selbmann L."/>
        </authorList>
    </citation>
    <scope>NUCLEOTIDE SEQUENCE [LARGE SCALE GENOMIC DNA]</scope>
    <source>
        <strain evidence="2 3">CCFEE 5910</strain>
    </source>
</reference>
<accession>A0AAN7T089</accession>
<feature type="compositionally biased region" description="Polar residues" evidence="1">
    <location>
        <begin position="1"/>
        <end position="12"/>
    </location>
</feature>
<feature type="region of interest" description="Disordered" evidence="1">
    <location>
        <begin position="1"/>
        <end position="22"/>
    </location>
</feature>
<dbReference type="EMBL" id="JAVRRJ010000003">
    <property type="protein sequence ID" value="KAK5086315.1"/>
    <property type="molecule type" value="Genomic_DNA"/>
</dbReference>
<proteinExistence type="predicted"/>
<comment type="caution">
    <text evidence="2">The sequence shown here is derived from an EMBL/GenBank/DDBJ whole genome shotgun (WGS) entry which is preliminary data.</text>
</comment>